<keyword evidence="3" id="KW-1185">Reference proteome</keyword>
<dbReference type="Proteomes" id="UP000823388">
    <property type="component" value="Chromosome 1K"/>
</dbReference>
<feature type="compositionally biased region" description="Low complexity" evidence="1">
    <location>
        <begin position="39"/>
        <end position="67"/>
    </location>
</feature>
<feature type="compositionally biased region" description="Low complexity" evidence="1">
    <location>
        <begin position="75"/>
        <end position="98"/>
    </location>
</feature>
<evidence type="ECO:0000313" key="2">
    <source>
        <dbReference type="EMBL" id="KAG2657755.1"/>
    </source>
</evidence>
<gene>
    <name evidence="2" type="ORF">PVAP13_1KG171410</name>
</gene>
<protein>
    <submittedName>
        <fullName evidence="2">Uncharacterized protein</fullName>
    </submittedName>
</protein>
<reference evidence="2" key="1">
    <citation type="submission" date="2020-05" db="EMBL/GenBank/DDBJ databases">
        <title>WGS assembly of Panicum virgatum.</title>
        <authorList>
            <person name="Lovell J.T."/>
            <person name="Jenkins J."/>
            <person name="Shu S."/>
            <person name="Juenger T.E."/>
            <person name="Schmutz J."/>
        </authorList>
    </citation>
    <scope>NUCLEOTIDE SEQUENCE</scope>
    <source>
        <strain evidence="2">AP13</strain>
    </source>
</reference>
<dbReference type="EMBL" id="CM029037">
    <property type="protein sequence ID" value="KAG2657755.1"/>
    <property type="molecule type" value="Genomic_DNA"/>
</dbReference>
<evidence type="ECO:0000313" key="3">
    <source>
        <dbReference type="Proteomes" id="UP000823388"/>
    </source>
</evidence>
<comment type="caution">
    <text evidence="2">The sequence shown here is derived from an EMBL/GenBank/DDBJ whole genome shotgun (WGS) entry which is preliminary data.</text>
</comment>
<accession>A0A8T0XEH5</accession>
<evidence type="ECO:0000256" key="1">
    <source>
        <dbReference type="SAM" id="MobiDB-lite"/>
    </source>
</evidence>
<dbReference type="AlphaFoldDB" id="A0A8T0XEH5"/>
<proteinExistence type="predicted"/>
<organism evidence="2 3">
    <name type="scientific">Panicum virgatum</name>
    <name type="common">Blackwell switchgrass</name>
    <dbReference type="NCBI Taxonomy" id="38727"/>
    <lineage>
        <taxon>Eukaryota</taxon>
        <taxon>Viridiplantae</taxon>
        <taxon>Streptophyta</taxon>
        <taxon>Embryophyta</taxon>
        <taxon>Tracheophyta</taxon>
        <taxon>Spermatophyta</taxon>
        <taxon>Magnoliopsida</taxon>
        <taxon>Liliopsida</taxon>
        <taxon>Poales</taxon>
        <taxon>Poaceae</taxon>
        <taxon>PACMAD clade</taxon>
        <taxon>Panicoideae</taxon>
        <taxon>Panicodae</taxon>
        <taxon>Paniceae</taxon>
        <taxon>Panicinae</taxon>
        <taxon>Panicum</taxon>
        <taxon>Panicum sect. Hiantes</taxon>
    </lineage>
</organism>
<sequence length="98" mass="9839">MVGRNLLPRPLAGPARVSHPSRNPRQRGQATRRRRQGEGKPASSGGASGARATGAPPARRARGVLGSSAGGGAGAQRRIQTAARQAAGASIQARAAEA</sequence>
<feature type="compositionally biased region" description="Basic residues" evidence="1">
    <location>
        <begin position="22"/>
        <end position="35"/>
    </location>
</feature>
<name>A0A8T0XEH5_PANVG</name>
<feature type="region of interest" description="Disordered" evidence="1">
    <location>
        <begin position="1"/>
        <end position="98"/>
    </location>
</feature>